<proteinExistence type="predicted"/>
<feature type="domain" description="Carbohydrate kinase PfkB" evidence="3">
    <location>
        <begin position="38"/>
        <end position="306"/>
    </location>
</feature>
<keyword evidence="1" id="KW-0808">Transferase</keyword>
<dbReference type="SUPFAM" id="SSF53613">
    <property type="entry name" value="Ribokinase-like"/>
    <property type="match status" value="1"/>
</dbReference>
<dbReference type="Gene3D" id="3.40.1190.20">
    <property type="match status" value="1"/>
</dbReference>
<dbReference type="GO" id="GO:0005829">
    <property type="term" value="C:cytosol"/>
    <property type="evidence" value="ECO:0007669"/>
    <property type="project" value="TreeGrafter"/>
</dbReference>
<evidence type="ECO:0000313" key="5">
    <source>
        <dbReference type="Proteomes" id="UP000179221"/>
    </source>
</evidence>
<gene>
    <name evidence="4" type="ORF">A2628_04560</name>
</gene>
<dbReference type="EMBL" id="MGGL01000009">
    <property type="protein sequence ID" value="OGM26798.1"/>
    <property type="molecule type" value="Genomic_DNA"/>
</dbReference>
<sequence>MSEFDLLTIGDASLDAFIFPTETETLCQLNDKDCLICFSYGDKIPIRDLEFSIGGNAANNGVGTQRLGIKNSTILTLGADKIGDQIVETLMKEGVDVSHVYRLPEKRSNYSLAINYSGERTMFTYKDEINYKFPEEMPSASWIYLTSAGDDFESIYTRVVDWVKSHPDVKLVFNPGSRQLRVGVEKLKNVLSIATILYINREEAEKLSGRTESTGKDKELLDAVAALGPKIPIITDGVNGSFTLFEGKYYQAGVMPVDSFERTGAGDAFGSGCLAALIKGKNIDEALLQGTVNSASVIGYIGAQKGLLTGEGMQTWMARAKSSGVEVKEF</sequence>
<dbReference type="InterPro" id="IPR011611">
    <property type="entry name" value="PfkB_dom"/>
</dbReference>
<evidence type="ECO:0000256" key="2">
    <source>
        <dbReference type="ARBA" id="ARBA00022777"/>
    </source>
</evidence>
<protein>
    <recommendedName>
        <fullName evidence="3">Carbohydrate kinase PfkB domain-containing protein</fullName>
    </recommendedName>
</protein>
<dbReference type="InterPro" id="IPR029056">
    <property type="entry name" value="Ribokinase-like"/>
</dbReference>
<keyword evidence="2" id="KW-0418">Kinase</keyword>
<comment type="caution">
    <text evidence="4">The sequence shown here is derived from an EMBL/GenBank/DDBJ whole genome shotgun (WGS) entry which is preliminary data.</text>
</comment>
<organism evidence="4 5">
    <name type="scientific">Candidatus Woesebacteria bacterium RIFCSPHIGHO2_01_FULL_40_22</name>
    <dbReference type="NCBI Taxonomy" id="1802499"/>
    <lineage>
        <taxon>Bacteria</taxon>
        <taxon>Candidatus Woeseibacteriota</taxon>
    </lineage>
</organism>
<dbReference type="PANTHER" id="PTHR10584:SF166">
    <property type="entry name" value="RIBOKINASE"/>
    <property type="match status" value="1"/>
</dbReference>
<evidence type="ECO:0000256" key="1">
    <source>
        <dbReference type="ARBA" id="ARBA00022679"/>
    </source>
</evidence>
<name>A0A1F7YJL9_9BACT</name>
<evidence type="ECO:0000259" key="3">
    <source>
        <dbReference type="Pfam" id="PF00294"/>
    </source>
</evidence>
<accession>A0A1F7YJL9</accession>
<dbReference type="AlphaFoldDB" id="A0A1F7YJL9"/>
<dbReference type="GO" id="GO:0016301">
    <property type="term" value="F:kinase activity"/>
    <property type="evidence" value="ECO:0007669"/>
    <property type="project" value="UniProtKB-KW"/>
</dbReference>
<dbReference type="Pfam" id="PF00294">
    <property type="entry name" value="PfkB"/>
    <property type="match status" value="1"/>
</dbReference>
<reference evidence="4 5" key="1">
    <citation type="journal article" date="2016" name="Nat. Commun.">
        <title>Thousands of microbial genomes shed light on interconnected biogeochemical processes in an aquifer system.</title>
        <authorList>
            <person name="Anantharaman K."/>
            <person name="Brown C.T."/>
            <person name="Hug L.A."/>
            <person name="Sharon I."/>
            <person name="Castelle C.J."/>
            <person name="Probst A.J."/>
            <person name="Thomas B.C."/>
            <person name="Singh A."/>
            <person name="Wilkins M.J."/>
            <person name="Karaoz U."/>
            <person name="Brodie E.L."/>
            <person name="Williams K.H."/>
            <person name="Hubbard S.S."/>
            <person name="Banfield J.F."/>
        </authorList>
    </citation>
    <scope>NUCLEOTIDE SEQUENCE [LARGE SCALE GENOMIC DNA]</scope>
</reference>
<evidence type="ECO:0000313" key="4">
    <source>
        <dbReference type="EMBL" id="OGM26798.1"/>
    </source>
</evidence>
<dbReference type="Proteomes" id="UP000179221">
    <property type="component" value="Unassembled WGS sequence"/>
</dbReference>
<dbReference type="PANTHER" id="PTHR10584">
    <property type="entry name" value="SUGAR KINASE"/>
    <property type="match status" value="1"/>
</dbReference>